<evidence type="ECO:0000259" key="3">
    <source>
        <dbReference type="Pfam" id="PF02441"/>
    </source>
</evidence>
<dbReference type="GO" id="GO:0071513">
    <property type="term" value="C:phosphopantothenoylcysteine decarboxylase complex"/>
    <property type="evidence" value="ECO:0007669"/>
    <property type="project" value="TreeGrafter"/>
</dbReference>
<evidence type="ECO:0008006" key="6">
    <source>
        <dbReference type="Google" id="ProtNLM"/>
    </source>
</evidence>
<proteinExistence type="inferred from homology"/>
<dbReference type="Gene3D" id="3.40.50.1950">
    <property type="entry name" value="Flavin prenyltransferase-like"/>
    <property type="match status" value="1"/>
</dbReference>
<dbReference type="HAMAP" id="MF_02225">
    <property type="entry name" value="CoaBC"/>
    <property type="match status" value="1"/>
</dbReference>
<dbReference type="GO" id="GO:0015941">
    <property type="term" value="P:pantothenate catabolic process"/>
    <property type="evidence" value="ECO:0007669"/>
    <property type="project" value="InterPro"/>
</dbReference>
<protein>
    <recommendedName>
        <fullName evidence="6">Flavoprotein domain-containing protein</fullName>
    </recommendedName>
</protein>
<dbReference type="InterPro" id="IPR036551">
    <property type="entry name" value="Flavin_trans-like"/>
</dbReference>
<accession>A0A381YSH1</accession>
<gene>
    <name evidence="5" type="ORF">METZ01_LOCUS132840</name>
</gene>
<dbReference type="PANTHER" id="PTHR14359:SF6">
    <property type="entry name" value="PHOSPHOPANTOTHENOYLCYSTEINE DECARBOXYLASE"/>
    <property type="match status" value="1"/>
</dbReference>
<dbReference type="PANTHER" id="PTHR14359">
    <property type="entry name" value="HOMO-OLIGOMERIC FLAVIN CONTAINING CYS DECARBOXYLASE FAMILY"/>
    <property type="match status" value="1"/>
</dbReference>
<evidence type="ECO:0000256" key="1">
    <source>
        <dbReference type="ARBA" id="ARBA00022793"/>
    </source>
</evidence>
<dbReference type="Pfam" id="PF04127">
    <property type="entry name" value="DFP"/>
    <property type="match status" value="1"/>
</dbReference>
<feature type="non-terminal residue" evidence="5">
    <location>
        <position position="337"/>
    </location>
</feature>
<evidence type="ECO:0000313" key="5">
    <source>
        <dbReference type="EMBL" id="SVA79986.1"/>
    </source>
</evidence>
<evidence type="ECO:0000256" key="2">
    <source>
        <dbReference type="ARBA" id="ARBA00023239"/>
    </source>
</evidence>
<reference evidence="5" key="1">
    <citation type="submission" date="2018-05" db="EMBL/GenBank/DDBJ databases">
        <authorList>
            <person name="Lanie J.A."/>
            <person name="Ng W.-L."/>
            <person name="Kazmierczak K.M."/>
            <person name="Andrzejewski T.M."/>
            <person name="Davidsen T.M."/>
            <person name="Wayne K.J."/>
            <person name="Tettelin H."/>
            <person name="Glass J.I."/>
            <person name="Rusch D."/>
            <person name="Podicherti R."/>
            <person name="Tsui H.-C.T."/>
            <person name="Winkler M.E."/>
        </authorList>
    </citation>
    <scope>NUCLEOTIDE SEQUENCE</scope>
</reference>
<dbReference type="GO" id="GO:0004632">
    <property type="term" value="F:phosphopantothenate--cysteine ligase activity"/>
    <property type="evidence" value="ECO:0007669"/>
    <property type="project" value="InterPro"/>
</dbReference>
<feature type="domain" description="Flavoprotein" evidence="3">
    <location>
        <begin position="7"/>
        <end position="175"/>
    </location>
</feature>
<keyword evidence="2" id="KW-0456">Lyase</keyword>
<dbReference type="AlphaFoldDB" id="A0A381YSH1"/>
<name>A0A381YSH1_9ZZZZ</name>
<organism evidence="5">
    <name type="scientific">marine metagenome</name>
    <dbReference type="NCBI Taxonomy" id="408172"/>
    <lineage>
        <taxon>unclassified sequences</taxon>
        <taxon>metagenomes</taxon>
        <taxon>ecological metagenomes</taxon>
    </lineage>
</organism>
<dbReference type="GO" id="GO:0015937">
    <property type="term" value="P:coenzyme A biosynthetic process"/>
    <property type="evidence" value="ECO:0007669"/>
    <property type="project" value="InterPro"/>
</dbReference>
<dbReference type="InterPro" id="IPR035929">
    <property type="entry name" value="CoaB-like_sf"/>
</dbReference>
<dbReference type="InterPro" id="IPR005252">
    <property type="entry name" value="CoaBC"/>
</dbReference>
<dbReference type="SUPFAM" id="SSF52507">
    <property type="entry name" value="Homo-oligomeric flavin-containing Cys decarboxylases, HFCD"/>
    <property type="match status" value="1"/>
</dbReference>
<sequence length="337" mass="37397">MIDLSNKKILLVICGGISAYKSLEIIRGLKKSNAQVKTILTKSAKEFVTPLSISSLSQEKVYDDIFSVENESEMDHISLSRWADLILVAPITANTISKLSSGSSDDLASTVILASDKEIYLAPAMNVRMWEHPSTKENINKLKNFGYKIIGPEIGDMACGEFGKGKMTEPNEIIKIIEIYFNNKKKNKKFKALVTAGPTREYIDPVRFITNKSSGKQGYEIAKSFKDNGFETTLISGQSNLDPISGLNFIKVDTAQEMFDETIKNLPADVAVFTAAVADYKITNYENKKIKKENLNLSLEKNIDILANISKHNSLRPKLTIGFAAETNNLVKNSLKK</sequence>
<dbReference type="Pfam" id="PF02441">
    <property type="entry name" value="Flavoprotein"/>
    <property type="match status" value="1"/>
</dbReference>
<dbReference type="NCBIfam" id="TIGR00521">
    <property type="entry name" value="coaBC_dfp"/>
    <property type="match status" value="1"/>
</dbReference>
<dbReference type="GO" id="GO:0010181">
    <property type="term" value="F:FMN binding"/>
    <property type="evidence" value="ECO:0007669"/>
    <property type="project" value="InterPro"/>
</dbReference>
<dbReference type="InterPro" id="IPR003382">
    <property type="entry name" value="Flavoprotein"/>
</dbReference>
<dbReference type="SUPFAM" id="SSF102645">
    <property type="entry name" value="CoaB-like"/>
    <property type="match status" value="1"/>
</dbReference>
<evidence type="ECO:0000259" key="4">
    <source>
        <dbReference type="Pfam" id="PF04127"/>
    </source>
</evidence>
<dbReference type="InterPro" id="IPR007085">
    <property type="entry name" value="DNA/pantothenate-metab_flavo_C"/>
</dbReference>
<dbReference type="GO" id="GO:0004633">
    <property type="term" value="F:phosphopantothenoylcysteine decarboxylase activity"/>
    <property type="evidence" value="ECO:0007669"/>
    <property type="project" value="InterPro"/>
</dbReference>
<keyword evidence="1" id="KW-0210">Decarboxylase</keyword>
<dbReference type="Gene3D" id="3.40.50.10300">
    <property type="entry name" value="CoaB-like"/>
    <property type="match status" value="1"/>
</dbReference>
<feature type="domain" description="DNA/pantothenate metabolism flavoprotein C-terminal" evidence="4">
    <location>
        <begin position="191"/>
        <end position="337"/>
    </location>
</feature>
<dbReference type="EMBL" id="UINC01018953">
    <property type="protein sequence ID" value="SVA79986.1"/>
    <property type="molecule type" value="Genomic_DNA"/>
</dbReference>